<evidence type="ECO:0000313" key="2">
    <source>
        <dbReference type="Proteomes" id="UP001430193"/>
    </source>
</evidence>
<proteinExistence type="predicted"/>
<evidence type="ECO:0000313" key="1">
    <source>
        <dbReference type="EMBL" id="MBM7129257.1"/>
    </source>
</evidence>
<name>A0ABS2KDL8_9GAMM</name>
<comment type="caution">
    <text evidence="1">The sequence shown here is derived from an EMBL/GenBank/DDBJ whole genome shotgun (WGS) entry which is preliminary data.</text>
</comment>
<protein>
    <submittedName>
        <fullName evidence="1">Uncharacterized protein</fullName>
    </submittedName>
</protein>
<keyword evidence="2" id="KW-1185">Reference proteome</keyword>
<dbReference type="Proteomes" id="UP001430193">
    <property type="component" value="Unassembled WGS sequence"/>
</dbReference>
<sequence length="61" mass="6613">MHAFWIDRRFHPVLTGSSSRQAVSPTAVRQPVSVPAVKAAGTVVRSTRLCLGIGDGNLRRQ</sequence>
<reference evidence="1" key="1">
    <citation type="submission" date="2020-10" db="EMBL/GenBank/DDBJ databases">
        <title>Phylogeny of dyella-like bacteria.</title>
        <authorList>
            <person name="Fu J."/>
        </authorList>
    </citation>
    <scope>NUCLEOTIDE SEQUENCE</scope>
    <source>
        <strain evidence="1">DHON07</strain>
    </source>
</reference>
<organism evidence="1 2">
    <name type="scientific">Dyella mobilis</name>
    <dbReference type="NCBI Taxonomy" id="1849582"/>
    <lineage>
        <taxon>Bacteria</taxon>
        <taxon>Pseudomonadati</taxon>
        <taxon>Pseudomonadota</taxon>
        <taxon>Gammaproteobacteria</taxon>
        <taxon>Lysobacterales</taxon>
        <taxon>Rhodanobacteraceae</taxon>
        <taxon>Dyella</taxon>
    </lineage>
</organism>
<gene>
    <name evidence="1" type="ORF">ISS99_06955</name>
</gene>
<accession>A0ABS2KDL8</accession>
<dbReference type="RefSeq" id="WP_204630872.1">
    <property type="nucleotide sequence ID" value="NZ_BSOC01000004.1"/>
</dbReference>
<dbReference type="EMBL" id="JADIKF010000037">
    <property type="protein sequence ID" value="MBM7129257.1"/>
    <property type="molecule type" value="Genomic_DNA"/>
</dbReference>